<evidence type="ECO:0000313" key="3">
    <source>
        <dbReference type="EMBL" id="MDP9891243.1"/>
    </source>
</evidence>
<dbReference type="Proteomes" id="UP001242045">
    <property type="component" value="Unassembled WGS sequence"/>
</dbReference>
<keyword evidence="1" id="KW-0175">Coiled coil</keyword>
<evidence type="ECO:0000313" key="4">
    <source>
        <dbReference type="Proteomes" id="UP001242045"/>
    </source>
</evidence>
<dbReference type="EMBL" id="JAUSRD010000001">
    <property type="protein sequence ID" value="MDP9891243.1"/>
    <property type="molecule type" value="Genomic_DNA"/>
</dbReference>
<protein>
    <submittedName>
        <fullName evidence="3">Uncharacterized protein</fullName>
    </submittedName>
</protein>
<keyword evidence="2" id="KW-1133">Transmembrane helix</keyword>
<dbReference type="RefSeq" id="WP_307683617.1">
    <property type="nucleotide sequence ID" value="NZ_JAUSRD010000001.1"/>
</dbReference>
<name>A0AAW8CU26_9BURK</name>
<proteinExistence type="predicted"/>
<comment type="caution">
    <text evidence="3">The sequence shown here is derived from an EMBL/GenBank/DDBJ whole genome shotgun (WGS) entry which is preliminary data.</text>
</comment>
<keyword evidence="2" id="KW-0812">Transmembrane</keyword>
<evidence type="ECO:0000256" key="1">
    <source>
        <dbReference type="SAM" id="Coils"/>
    </source>
</evidence>
<feature type="coiled-coil region" evidence="1">
    <location>
        <begin position="169"/>
        <end position="203"/>
    </location>
</feature>
<evidence type="ECO:0000256" key="2">
    <source>
        <dbReference type="SAM" id="Phobius"/>
    </source>
</evidence>
<gene>
    <name evidence="3" type="ORF">J2W31_000339</name>
</gene>
<keyword evidence="2" id="KW-0472">Membrane</keyword>
<sequence length="292" mass="32707">MDERGKDEGAVAPQKESGKTLLNWRNIRDFAIVLGLLVCAWKVARADFNINFSEFSFTDLLAMILALFSVWLSVMFYFKADEASSKFYDNSYRFTRDMSVVLGRIEAGFGERLRHLDEGYSHFRNEIGRLTGAGALVKQEELVVEEKRAELREIVESLAAEPTPNAPDKDELLAKLRRTNGELAAAQEELGRLRAAAAAEGKEQTMRVPDRARSLLKSFAQKIRNMDSEVNKGTFTSTDLQGFFRVHGLRMLSPRTRDYLVEVGLIETPQGPLTELGMAALANAIFSADPSY</sequence>
<reference evidence="3" key="1">
    <citation type="submission" date="2023-07" db="EMBL/GenBank/DDBJ databases">
        <title>Sorghum-associated microbial communities from plants grown in Nebraska, USA.</title>
        <authorList>
            <person name="Schachtman D."/>
        </authorList>
    </citation>
    <scope>NUCLEOTIDE SEQUENCE</scope>
    <source>
        <strain evidence="3">DS3754</strain>
    </source>
</reference>
<organism evidence="3 4">
    <name type="scientific">Variovorax boronicumulans</name>
    <dbReference type="NCBI Taxonomy" id="436515"/>
    <lineage>
        <taxon>Bacteria</taxon>
        <taxon>Pseudomonadati</taxon>
        <taxon>Pseudomonadota</taxon>
        <taxon>Betaproteobacteria</taxon>
        <taxon>Burkholderiales</taxon>
        <taxon>Comamonadaceae</taxon>
        <taxon>Variovorax</taxon>
    </lineage>
</organism>
<accession>A0AAW8CU26</accession>
<dbReference type="AlphaFoldDB" id="A0AAW8CU26"/>
<feature type="transmembrane region" description="Helical" evidence="2">
    <location>
        <begin position="56"/>
        <end position="78"/>
    </location>
</feature>